<comment type="caution">
    <text evidence="1">The sequence shown here is derived from an EMBL/GenBank/DDBJ whole genome shotgun (WGS) entry which is preliminary data.</text>
</comment>
<accession>A0A5R8LJB2</accession>
<dbReference type="RefSeq" id="WP_138131832.1">
    <property type="nucleotide sequence ID" value="NZ_VBWO01000016.1"/>
</dbReference>
<name>A0A5R8LJB2_LACZE</name>
<proteinExistence type="predicted"/>
<evidence type="ECO:0000313" key="2">
    <source>
        <dbReference type="Proteomes" id="UP000309885"/>
    </source>
</evidence>
<dbReference type="Proteomes" id="UP000309885">
    <property type="component" value="Unassembled WGS sequence"/>
</dbReference>
<dbReference type="AlphaFoldDB" id="A0A5R8LJB2"/>
<gene>
    <name evidence="1" type="ORF">FEI15_13595</name>
</gene>
<organism evidence="1 2">
    <name type="scientific">Lacticaseibacillus zeae</name>
    <name type="common">Lactobacillus zeae</name>
    <dbReference type="NCBI Taxonomy" id="57037"/>
    <lineage>
        <taxon>Bacteria</taxon>
        <taxon>Bacillati</taxon>
        <taxon>Bacillota</taxon>
        <taxon>Bacilli</taxon>
        <taxon>Lactobacillales</taxon>
        <taxon>Lactobacillaceae</taxon>
        <taxon>Lacticaseibacillus</taxon>
    </lineage>
</organism>
<evidence type="ECO:0000313" key="1">
    <source>
        <dbReference type="EMBL" id="TLF37265.1"/>
    </source>
</evidence>
<dbReference type="EMBL" id="VBWO01000016">
    <property type="protein sequence ID" value="TLF37265.1"/>
    <property type="molecule type" value="Genomic_DNA"/>
</dbReference>
<protein>
    <submittedName>
        <fullName evidence="1">Uncharacterized protein</fullName>
    </submittedName>
</protein>
<sequence>MLLTVISAVVPLIAVIISYILGVTTQINKRTVEVLRMRYEKLYVPFMRDLIVAPAEWITPHEHSLAVRSKIYDLIMQNAEYLGAKSGLILPKYNQAFLNMLEFEDGNVTYKNAPGDYDSAFTELEDSLLIEAKTISRKLRYPDLSGTISAIRAQSTDKQRLDTKR</sequence>
<reference evidence="1 2" key="1">
    <citation type="submission" date="2019-05" db="EMBL/GenBank/DDBJ databases">
        <title>Genome-based reclassification of Lactobacillus casei as Lactobacillus casei subsp. casei. subsp.nov., description of Lactobacillus casei subsp. zeae subsp. nov., and emended description of Lactobacillus casei.</title>
        <authorList>
            <person name="Huang C.-H."/>
        </authorList>
    </citation>
    <scope>NUCLEOTIDE SEQUENCE [LARGE SCALE GENOMIC DNA]</scope>
    <source>
        <strain evidence="1 2">CRBIP24.44</strain>
    </source>
</reference>